<dbReference type="SUPFAM" id="SSF53335">
    <property type="entry name" value="S-adenosyl-L-methionine-dependent methyltransferases"/>
    <property type="match status" value="1"/>
</dbReference>
<dbReference type="Pfam" id="PF05050">
    <property type="entry name" value="Methyltransf_21"/>
    <property type="match status" value="1"/>
</dbReference>
<feature type="domain" description="Methyltransferase FkbM" evidence="1">
    <location>
        <begin position="195"/>
        <end position="251"/>
    </location>
</feature>
<dbReference type="InterPro" id="IPR052514">
    <property type="entry name" value="SAM-dependent_MTase"/>
</dbReference>
<dbReference type="InterPro" id="IPR006342">
    <property type="entry name" value="FkbM_mtfrase"/>
</dbReference>
<dbReference type="Gene3D" id="3.40.50.150">
    <property type="entry name" value="Vaccinia Virus protein VP39"/>
    <property type="match status" value="1"/>
</dbReference>
<evidence type="ECO:0000313" key="3">
    <source>
        <dbReference type="Proteomes" id="UP001465755"/>
    </source>
</evidence>
<dbReference type="PANTHER" id="PTHR34203">
    <property type="entry name" value="METHYLTRANSFERASE, FKBM FAMILY PROTEIN"/>
    <property type="match status" value="1"/>
</dbReference>
<reference evidence="2 3" key="1">
    <citation type="journal article" date="2024" name="Nat. Commun.">
        <title>Phylogenomics reveals the evolutionary origins of lichenization in chlorophyte algae.</title>
        <authorList>
            <person name="Puginier C."/>
            <person name="Libourel C."/>
            <person name="Otte J."/>
            <person name="Skaloud P."/>
            <person name="Haon M."/>
            <person name="Grisel S."/>
            <person name="Petersen M."/>
            <person name="Berrin J.G."/>
            <person name="Delaux P.M."/>
            <person name="Dal Grande F."/>
            <person name="Keller J."/>
        </authorList>
    </citation>
    <scope>NUCLEOTIDE SEQUENCE [LARGE SCALE GENOMIC DNA]</scope>
    <source>
        <strain evidence="2 3">SAG 2036</strain>
    </source>
</reference>
<comment type="caution">
    <text evidence="2">The sequence shown here is derived from an EMBL/GenBank/DDBJ whole genome shotgun (WGS) entry which is preliminary data.</text>
</comment>
<dbReference type="InterPro" id="IPR029063">
    <property type="entry name" value="SAM-dependent_MTases_sf"/>
</dbReference>
<dbReference type="AlphaFoldDB" id="A0AAW1PMM1"/>
<protein>
    <recommendedName>
        <fullName evidence="1">Methyltransferase FkbM domain-containing protein</fullName>
    </recommendedName>
</protein>
<gene>
    <name evidence="2" type="ORF">WJX73_006362</name>
</gene>
<sequence>MTRFCCDQYTAKQAQLASPPFQLEINYSSVLCGRPEAEGVRLRAGDTVVDVGANVGLFTLQAADIVGPQGQVVAVEPSPDAHTALLENLATYADLNVQAGSAKVAAVQAAAGSTPKDAINLVTYSQSSGWSTVYPDEQEVQEGMRMFLNNALPSMQGIENNLLSQGARVLRLLTPRPLYEAVWRLYVGNMLAQKEIVQCQQRTLSDIIAEHGIKTIDLLKIDVERAELDVLAGLSPENWSSIRQLVMEMNGNVGHIYIRFTLMI</sequence>
<accession>A0AAW1PMM1</accession>
<organism evidence="2 3">
    <name type="scientific">Symbiochloris irregularis</name>
    <dbReference type="NCBI Taxonomy" id="706552"/>
    <lineage>
        <taxon>Eukaryota</taxon>
        <taxon>Viridiplantae</taxon>
        <taxon>Chlorophyta</taxon>
        <taxon>core chlorophytes</taxon>
        <taxon>Trebouxiophyceae</taxon>
        <taxon>Trebouxiales</taxon>
        <taxon>Trebouxiaceae</taxon>
        <taxon>Symbiochloris</taxon>
    </lineage>
</organism>
<evidence type="ECO:0000259" key="1">
    <source>
        <dbReference type="Pfam" id="PF05050"/>
    </source>
</evidence>
<dbReference type="NCBIfam" id="TIGR01444">
    <property type="entry name" value="fkbM_fam"/>
    <property type="match status" value="1"/>
</dbReference>
<dbReference type="Proteomes" id="UP001465755">
    <property type="component" value="Unassembled WGS sequence"/>
</dbReference>
<dbReference type="EMBL" id="JALJOQ010000011">
    <property type="protein sequence ID" value="KAK9811143.1"/>
    <property type="molecule type" value="Genomic_DNA"/>
</dbReference>
<dbReference type="PANTHER" id="PTHR34203:SF13">
    <property type="entry name" value="EXPRESSED PROTEIN"/>
    <property type="match status" value="1"/>
</dbReference>
<evidence type="ECO:0000313" key="2">
    <source>
        <dbReference type="EMBL" id="KAK9811143.1"/>
    </source>
</evidence>
<keyword evidence="3" id="KW-1185">Reference proteome</keyword>
<proteinExistence type="predicted"/>
<name>A0AAW1PMM1_9CHLO</name>